<dbReference type="InParanoid" id="A0A453Z0Q8"/>
<accession>A0A453Z0Q8</accession>
<protein>
    <submittedName>
        <fullName evidence="1">Uncharacterized protein</fullName>
    </submittedName>
</protein>
<evidence type="ECO:0000313" key="1">
    <source>
        <dbReference type="EnsemblMetazoa" id="AGAP029415-PA"/>
    </source>
</evidence>
<organism evidence="1 2">
    <name type="scientific">Anopheles gambiae</name>
    <name type="common">African malaria mosquito</name>
    <dbReference type="NCBI Taxonomy" id="7165"/>
    <lineage>
        <taxon>Eukaryota</taxon>
        <taxon>Metazoa</taxon>
        <taxon>Ecdysozoa</taxon>
        <taxon>Arthropoda</taxon>
        <taxon>Hexapoda</taxon>
        <taxon>Insecta</taxon>
        <taxon>Pterygota</taxon>
        <taxon>Neoptera</taxon>
        <taxon>Endopterygota</taxon>
        <taxon>Diptera</taxon>
        <taxon>Nematocera</taxon>
        <taxon>Culicoidea</taxon>
        <taxon>Culicidae</taxon>
        <taxon>Anophelinae</taxon>
        <taxon>Anopheles</taxon>
    </lineage>
</organism>
<evidence type="ECO:0000313" key="2">
    <source>
        <dbReference type="Proteomes" id="UP000007062"/>
    </source>
</evidence>
<dbReference type="Proteomes" id="UP000007062">
    <property type="component" value="Chromosome 3R"/>
</dbReference>
<reference evidence="1 2" key="1">
    <citation type="journal article" date="2002" name="Science">
        <title>The genome sequence of the malaria mosquito Anopheles gambiae.</title>
        <authorList>
            <person name="Holt R.A."/>
            <person name="Subramanian G.M."/>
            <person name="Halpern A."/>
            <person name="Sutton G.G."/>
            <person name="Charlab R."/>
            <person name="Nusskern D.R."/>
            <person name="Wincker P."/>
            <person name="Clark A.G."/>
            <person name="Ribeiro J.M."/>
            <person name="Wides R."/>
            <person name="Salzberg S.L."/>
            <person name="Loftus B."/>
            <person name="Yandell M."/>
            <person name="Majoros W.H."/>
            <person name="Rusch D.B."/>
            <person name="Lai Z."/>
            <person name="Kraft C.L."/>
            <person name="Abril J.F."/>
            <person name="Anthouard V."/>
            <person name="Arensburger P."/>
            <person name="Atkinson P.W."/>
            <person name="Baden H."/>
            <person name="de Berardinis V."/>
            <person name="Baldwin D."/>
            <person name="Benes V."/>
            <person name="Biedler J."/>
            <person name="Blass C."/>
            <person name="Bolanos R."/>
            <person name="Boscus D."/>
            <person name="Barnstead M."/>
            <person name="Cai S."/>
            <person name="Center A."/>
            <person name="Chaturverdi K."/>
            <person name="Christophides G.K."/>
            <person name="Chrystal M.A."/>
            <person name="Clamp M."/>
            <person name="Cravchik A."/>
            <person name="Curwen V."/>
            <person name="Dana A."/>
            <person name="Delcher A."/>
            <person name="Dew I."/>
            <person name="Evans C.A."/>
            <person name="Flanigan M."/>
            <person name="Grundschober-Freimoser A."/>
            <person name="Friedli L."/>
            <person name="Gu Z."/>
            <person name="Guan P."/>
            <person name="Guigo R."/>
            <person name="Hillenmeyer M.E."/>
            <person name="Hladun S.L."/>
            <person name="Hogan J.R."/>
            <person name="Hong Y.S."/>
            <person name="Hoover J."/>
            <person name="Jaillon O."/>
            <person name="Ke Z."/>
            <person name="Kodira C."/>
            <person name="Kokoza E."/>
            <person name="Koutsos A."/>
            <person name="Letunic I."/>
            <person name="Levitsky A."/>
            <person name="Liang Y."/>
            <person name="Lin J.J."/>
            <person name="Lobo N.F."/>
            <person name="Lopez J.R."/>
            <person name="Malek J.A."/>
            <person name="McIntosh T.C."/>
            <person name="Meister S."/>
            <person name="Miller J."/>
            <person name="Mobarry C."/>
            <person name="Mongin E."/>
            <person name="Murphy S.D."/>
            <person name="O'Brochta D.A."/>
            <person name="Pfannkoch C."/>
            <person name="Qi R."/>
            <person name="Regier M.A."/>
            <person name="Remington K."/>
            <person name="Shao H."/>
            <person name="Sharakhova M.V."/>
            <person name="Sitter C.D."/>
            <person name="Shetty J."/>
            <person name="Smith T.J."/>
            <person name="Strong R."/>
            <person name="Sun J."/>
            <person name="Thomasova D."/>
            <person name="Ton L.Q."/>
            <person name="Topalis P."/>
            <person name="Tu Z."/>
            <person name="Unger M.F."/>
            <person name="Walenz B."/>
            <person name="Wang A."/>
            <person name="Wang J."/>
            <person name="Wang M."/>
            <person name="Wang X."/>
            <person name="Woodford K.J."/>
            <person name="Wortman J.R."/>
            <person name="Wu M."/>
            <person name="Yao A."/>
            <person name="Zdobnov E.M."/>
            <person name="Zhang H."/>
            <person name="Zhao Q."/>
            <person name="Zhao S."/>
            <person name="Zhu S.C."/>
            <person name="Zhimulev I."/>
            <person name="Coluzzi M."/>
            <person name="della Torre A."/>
            <person name="Roth C.W."/>
            <person name="Louis C."/>
            <person name="Kalush F."/>
            <person name="Mural R.J."/>
            <person name="Myers E.W."/>
            <person name="Adams M.D."/>
            <person name="Smith H.O."/>
            <person name="Broder S."/>
            <person name="Gardner M.J."/>
            <person name="Fraser C.M."/>
            <person name="Birney E."/>
            <person name="Bork P."/>
            <person name="Brey P.T."/>
            <person name="Venter J.C."/>
            <person name="Weissenbach J."/>
            <person name="Kafatos F.C."/>
            <person name="Collins F.H."/>
            <person name="Hoffman S.L."/>
        </authorList>
    </citation>
    <scope>NUCLEOTIDE SEQUENCE [LARGE SCALE GENOMIC DNA]</scope>
    <source>
        <strain evidence="1 2">PEST</strain>
    </source>
</reference>
<reference evidence="1 2" key="2">
    <citation type="journal article" date="2004" name="Trends Parasitol.">
        <title>The Anopheles gambiae genome: an update.</title>
        <authorList>
            <person name="Mongin E."/>
            <person name="Louis C."/>
            <person name="Holt R.A."/>
            <person name="Birney E."/>
            <person name="Collins F.H."/>
        </authorList>
    </citation>
    <scope>NUCLEOTIDE SEQUENCE [LARGE SCALE GENOMIC DNA]</scope>
    <source>
        <strain evidence="1 2">PEST</strain>
    </source>
</reference>
<dbReference type="VEuPathDB" id="VectorBase:AGAP029415"/>
<dbReference type="VEuPathDB" id="VectorBase:AGAMI1_007070"/>
<dbReference type="EnsemblMetazoa" id="AGAP029415-RA">
    <property type="protein sequence ID" value="AGAP029415-PA"/>
    <property type="gene ID" value="AGAP029415"/>
</dbReference>
<dbReference type="EMBL" id="AAAB01008980">
    <property type="status" value="NOT_ANNOTATED_CDS"/>
    <property type="molecule type" value="Genomic_DNA"/>
</dbReference>
<reference evidence="1" key="3">
    <citation type="submission" date="2020-05" db="UniProtKB">
        <authorList>
            <consortium name="EnsemblMetazoa"/>
        </authorList>
    </citation>
    <scope>IDENTIFICATION</scope>
    <source>
        <strain evidence="1">PEST</strain>
    </source>
</reference>
<name>A0A453Z0Q8_ANOGA</name>
<sequence length="129" mass="15009">MYLTSPHGSSHICQVRNVNKHRQPPVKIVCRIIVKFYVKTREKEKHHFIPKFGNIRPSMIEQLCVCVCRRNTTPFLQQSLKPAVIVIGTFSTGPTHRSLCIFKQTNVAIHHKIAWKGKYYKVMSYLKAF</sequence>
<keyword evidence="2" id="KW-1185">Reference proteome</keyword>
<dbReference type="AlphaFoldDB" id="A0A453Z0Q8"/>
<proteinExistence type="predicted"/>